<proteinExistence type="predicted"/>
<organism evidence="2 3">
    <name type="scientific">Pseudomonas brenneri</name>
    <dbReference type="NCBI Taxonomy" id="129817"/>
    <lineage>
        <taxon>Bacteria</taxon>
        <taxon>Pseudomonadati</taxon>
        <taxon>Pseudomonadota</taxon>
        <taxon>Gammaproteobacteria</taxon>
        <taxon>Pseudomonadales</taxon>
        <taxon>Pseudomonadaceae</taxon>
        <taxon>Pseudomonas</taxon>
    </lineage>
</organism>
<evidence type="ECO:0000313" key="2">
    <source>
        <dbReference type="EMBL" id="KAA2231889.1"/>
    </source>
</evidence>
<protein>
    <recommendedName>
        <fullName evidence="4">DUF2964 family protein</fullName>
    </recommendedName>
</protein>
<gene>
    <name evidence="2" type="ORF">F1720_07445</name>
</gene>
<feature type="transmembrane region" description="Helical" evidence="1">
    <location>
        <begin position="12"/>
        <end position="34"/>
    </location>
</feature>
<evidence type="ECO:0000256" key="1">
    <source>
        <dbReference type="SAM" id="Phobius"/>
    </source>
</evidence>
<evidence type="ECO:0000313" key="3">
    <source>
        <dbReference type="Proteomes" id="UP000325296"/>
    </source>
</evidence>
<accession>A0A5B2V0X7</accession>
<keyword evidence="1" id="KW-1133">Transmembrane helix</keyword>
<dbReference type="RefSeq" id="WP_090290798.1">
    <property type="nucleotide sequence ID" value="NZ_BMNU01000004.1"/>
</dbReference>
<keyword evidence="1" id="KW-0472">Membrane</keyword>
<dbReference type="AlphaFoldDB" id="A0A5B2V0X7"/>
<sequence>MNGKTIRWATNLLLCVGTGFMVTGTTTLLIAGAVDANALRASATMAIVSFFVIVVSYVVAILEEDVWH</sequence>
<dbReference type="Proteomes" id="UP000325296">
    <property type="component" value="Unassembled WGS sequence"/>
</dbReference>
<keyword evidence="1" id="KW-0812">Transmembrane</keyword>
<name>A0A5B2V0X7_9PSED</name>
<evidence type="ECO:0008006" key="4">
    <source>
        <dbReference type="Google" id="ProtNLM"/>
    </source>
</evidence>
<feature type="transmembrane region" description="Helical" evidence="1">
    <location>
        <begin position="40"/>
        <end position="62"/>
    </location>
</feature>
<dbReference type="EMBL" id="VUOL01000003">
    <property type="protein sequence ID" value="KAA2231889.1"/>
    <property type="molecule type" value="Genomic_DNA"/>
</dbReference>
<comment type="caution">
    <text evidence="2">The sequence shown here is derived from an EMBL/GenBank/DDBJ whole genome shotgun (WGS) entry which is preliminary data.</text>
</comment>
<reference evidence="2 3" key="1">
    <citation type="submission" date="2019-09" db="EMBL/GenBank/DDBJ databases">
        <title>Draft genome sequence of Pseudomonas brenneri CCUG 51514(T).</title>
        <authorList>
            <person name="Tunovic T."/>
            <person name="Pineiro-Iglesias B."/>
            <person name="Unosson C."/>
            <person name="Inganas E."/>
            <person name="Ohlen M."/>
            <person name="Cardew S."/>
            <person name="Jensie-Markopoulos S."/>
            <person name="Salva-Serra F."/>
            <person name="Jaen-Luchoro D."/>
            <person name="Svensson-Stadler L."/>
            <person name="Chun J."/>
            <person name="Moore E."/>
        </authorList>
    </citation>
    <scope>NUCLEOTIDE SEQUENCE [LARGE SCALE GENOMIC DNA]</scope>
    <source>
        <strain evidence="2 3">CCUG 51514</strain>
    </source>
</reference>